<accession>A0ABD3MDI5</accession>
<keyword evidence="4" id="KW-1185">Reference proteome</keyword>
<reference evidence="3 4" key="1">
    <citation type="submission" date="2024-10" db="EMBL/GenBank/DDBJ databases">
        <title>Updated reference genomes for cyclostephanoid diatoms.</title>
        <authorList>
            <person name="Roberts W.R."/>
            <person name="Alverson A.J."/>
        </authorList>
    </citation>
    <scope>NUCLEOTIDE SEQUENCE [LARGE SCALE GENOMIC DNA]</scope>
    <source>
        <strain evidence="3 4">AJA232-27</strain>
    </source>
</reference>
<feature type="region of interest" description="Disordered" evidence="1">
    <location>
        <begin position="161"/>
        <end position="202"/>
    </location>
</feature>
<keyword evidence="2" id="KW-1133">Transmembrane helix</keyword>
<feature type="compositionally biased region" description="Basic and acidic residues" evidence="1">
    <location>
        <begin position="189"/>
        <end position="201"/>
    </location>
</feature>
<feature type="compositionally biased region" description="Polar residues" evidence="1">
    <location>
        <begin position="308"/>
        <end position="326"/>
    </location>
</feature>
<protein>
    <submittedName>
        <fullName evidence="3">Uncharacterized protein</fullName>
    </submittedName>
</protein>
<dbReference type="Proteomes" id="UP001530293">
    <property type="component" value="Unassembled WGS sequence"/>
</dbReference>
<keyword evidence="2" id="KW-0812">Transmembrane</keyword>
<gene>
    <name evidence="3" type="ORF">ACHAWU_001587</name>
</gene>
<feature type="transmembrane region" description="Helical" evidence="2">
    <location>
        <begin position="21"/>
        <end position="44"/>
    </location>
</feature>
<evidence type="ECO:0000256" key="1">
    <source>
        <dbReference type="SAM" id="MobiDB-lite"/>
    </source>
</evidence>
<dbReference type="EMBL" id="JALLBG020000140">
    <property type="protein sequence ID" value="KAL3762136.1"/>
    <property type="molecule type" value="Genomic_DNA"/>
</dbReference>
<feature type="compositionally biased region" description="Basic and acidic residues" evidence="1">
    <location>
        <begin position="220"/>
        <end position="231"/>
    </location>
</feature>
<organism evidence="3 4">
    <name type="scientific">Discostella pseudostelligera</name>
    <dbReference type="NCBI Taxonomy" id="259834"/>
    <lineage>
        <taxon>Eukaryota</taxon>
        <taxon>Sar</taxon>
        <taxon>Stramenopiles</taxon>
        <taxon>Ochrophyta</taxon>
        <taxon>Bacillariophyta</taxon>
        <taxon>Coscinodiscophyceae</taxon>
        <taxon>Thalassiosirophycidae</taxon>
        <taxon>Stephanodiscales</taxon>
        <taxon>Stephanodiscaceae</taxon>
        <taxon>Discostella</taxon>
    </lineage>
</organism>
<name>A0ABD3MDI5_9STRA</name>
<sequence length="654" mass="73426">MTSRRSSITTALARAKSNNAALSISCVGPAAAVVAVMTAAMMLASTSCINYSSQAEKKESDQRLDVYLMDRIAKKSYLNYHSAVVSSSRNQQQQQQQHVQDAKHHAEGGTKSPHTMPDKPRPKGVPSRLRILTVDVPEFKQDAFHHGVVCQLPSHIFDTTSNNTTKPSSTSLEFVDGVAPSKPMNKTLGHNERTGTRDSRKPILQKSLAKQLYYCYKSPQLDHHTRSEQQKKQSTTRKSNEAHPPVRIGAEILETSVLDLNPNNIRRFYTSTSKKYRYDPGKYTTKQHQDDASGIAESDEDEIADASLEQTNNNTVTEEQFTIQSNDFEEKDIDDPDYERTAPWNQYAWLEEMHLRIHGLVPFGAPMQRASVVSQWLYGRIYHQSIPISSSRGGWLSWLWWPSWSGSYAVGSPRYRTSWDGVDGEGESGLIGDHNGGRSGRMIPWIFSSRTALNRASNKPHAVICDGSALQRVPGSLRYLSKLCREAGIPLYILNDPRTWGSQTHSTLSDAVVDMRKSITENVIHHALDLREGTAFERGRFVGRLEKEVAWQAYDAARRTRDNLMDARRRLRRDKVADWSELGEDELLRQLIDRKVITLRSAGALDHVNDDGSESVGKPLQSFKCSDGFAGLCRRFGTDSTQPPTTEKSMNKTD</sequence>
<comment type="caution">
    <text evidence="3">The sequence shown here is derived from an EMBL/GenBank/DDBJ whole genome shotgun (WGS) entry which is preliminary data.</text>
</comment>
<evidence type="ECO:0000313" key="3">
    <source>
        <dbReference type="EMBL" id="KAL3762136.1"/>
    </source>
</evidence>
<proteinExistence type="predicted"/>
<feature type="compositionally biased region" description="Low complexity" evidence="1">
    <location>
        <begin position="161"/>
        <end position="171"/>
    </location>
</feature>
<evidence type="ECO:0000256" key="2">
    <source>
        <dbReference type="SAM" id="Phobius"/>
    </source>
</evidence>
<keyword evidence="2" id="KW-0472">Membrane</keyword>
<feature type="region of interest" description="Disordered" evidence="1">
    <location>
        <begin position="83"/>
        <end position="126"/>
    </location>
</feature>
<feature type="compositionally biased region" description="Acidic residues" evidence="1">
    <location>
        <begin position="327"/>
        <end position="337"/>
    </location>
</feature>
<feature type="region of interest" description="Disordered" evidence="1">
    <location>
        <begin position="219"/>
        <end position="246"/>
    </location>
</feature>
<feature type="region of interest" description="Disordered" evidence="1">
    <location>
        <begin position="280"/>
        <end position="337"/>
    </location>
</feature>
<dbReference type="AlphaFoldDB" id="A0ABD3MDI5"/>
<evidence type="ECO:0000313" key="4">
    <source>
        <dbReference type="Proteomes" id="UP001530293"/>
    </source>
</evidence>